<dbReference type="PANTHER" id="PTHR43806">
    <property type="entry name" value="PEPTIDASE S8"/>
    <property type="match status" value="1"/>
</dbReference>
<keyword evidence="4 5" id="KW-0720">Serine protease</keyword>
<comment type="similarity">
    <text evidence="1 5">Belongs to the peptidase S8 family.</text>
</comment>
<evidence type="ECO:0000256" key="1">
    <source>
        <dbReference type="ARBA" id="ARBA00011073"/>
    </source>
</evidence>
<dbReference type="InterPro" id="IPR023827">
    <property type="entry name" value="Peptidase_S8_Asp-AS"/>
</dbReference>
<keyword evidence="3 5" id="KW-0378">Hydrolase</keyword>
<proteinExistence type="inferred from homology"/>
<dbReference type="RefSeq" id="WP_268301371.1">
    <property type="nucleotide sequence ID" value="NZ_JALAJD010000003.1"/>
</dbReference>
<feature type="domain" description="Peptidase S8/S53" evidence="6">
    <location>
        <begin position="57"/>
        <end position="267"/>
    </location>
</feature>
<evidence type="ECO:0000313" key="7">
    <source>
        <dbReference type="EMBL" id="MCY9282532.1"/>
    </source>
</evidence>
<dbReference type="InterPro" id="IPR015500">
    <property type="entry name" value="Peptidase_S8_subtilisin-rel"/>
</dbReference>
<dbReference type="AlphaFoldDB" id="A0AA90JDA1"/>
<evidence type="ECO:0000313" key="8">
    <source>
        <dbReference type="Proteomes" id="UP001066455"/>
    </source>
</evidence>
<dbReference type="Pfam" id="PF00082">
    <property type="entry name" value="Peptidase_S8"/>
    <property type="match status" value="1"/>
</dbReference>
<evidence type="ECO:0000259" key="6">
    <source>
        <dbReference type="Pfam" id="PF00082"/>
    </source>
</evidence>
<dbReference type="PANTHER" id="PTHR43806:SF11">
    <property type="entry name" value="CEREVISIN-RELATED"/>
    <property type="match status" value="1"/>
</dbReference>
<evidence type="ECO:0000256" key="5">
    <source>
        <dbReference type="PROSITE-ProRule" id="PRU01240"/>
    </source>
</evidence>
<evidence type="ECO:0000256" key="2">
    <source>
        <dbReference type="ARBA" id="ARBA00022670"/>
    </source>
</evidence>
<dbReference type="GO" id="GO:0004252">
    <property type="term" value="F:serine-type endopeptidase activity"/>
    <property type="evidence" value="ECO:0007669"/>
    <property type="project" value="UniProtKB-UniRule"/>
</dbReference>
<dbReference type="EMBL" id="JALAXI010000025">
    <property type="protein sequence ID" value="MCY9282532.1"/>
    <property type="molecule type" value="Genomic_DNA"/>
</dbReference>
<dbReference type="Proteomes" id="UP001066455">
    <property type="component" value="Unassembled WGS sequence"/>
</dbReference>
<feature type="active site" description="Charge relay system" evidence="5">
    <location>
        <position position="63"/>
    </location>
</feature>
<dbReference type="InterPro" id="IPR036852">
    <property type="entry name" value="Peptidase_S8/S53_dom_sf"/>
</dbReference>
<evidence type="ECO:0000256" key="3">
    <source>
        <dbReference type="ARBA" id="ARBA00022801"/>
    </source>
</evidence>
<organism evidence="7 8">
    <name type="scientific">Bacillus haynesii</name>
    <dbReference type="NCBI Taxonomy" id="1925021"/>
    <lineage>
        <taxon>Bacteria</taxon>
        <taxon>Bacillati</taxon>
        <taxon>Bacillota</taxon>
        <taxon>Bacilli</taxon>
        <taxon>Bacillales</taxon>
        <taxon>Bacillaceae</taxon>
        <taxon>Bacillus</taxon>
    </lineage>
</organism>
<dbReference type="SUPFAM" id="SSF52743">
    <property type="entry name" value="Subtilisin-like"/>
    <property type="match status" value="1"/>
</dbReference>
<feature type="active site" description="Charge relay system" evidence="5">
    <location>
        <position position="248"/>
    </location>
</feature>
<comment type="caution">
    <text evidence="7">The sequence shown here is derived from an EMBL/GenBank/DDBJ whole genome shotgun (WGS) entry which is preliminary data.</text>
</comment>
<dbReference type="InterPro" id="IPR000209">
    <property type="entry name" value="Peptidase_S8/S53_dom"/>
</dbReference>
<sequence>MIKKAIASLCLCVLCIVGCDGSESSKLTLSETDCENNWAICMIFSEREIQIKKSDPVKIAVLDSGIKQDNPEIKKAVKKRYNAIEQSSVTKPVFPHGTMIASIITNTKIKNTKIGINGSVELYDVQVLDERGHGKPADTVEGIQWSIEQGVDIINLSLGFSKDDPHLKNAIEEAHSKGIIIVASTGNTLGMPTDYPAKYENVLSISAIDKRKKIFAYAGKGKVDLVAPGVDVPVVNAEGSIERQSGTSFATAYATGVISLLIQNGLKNKNEIMLRAEKLGKESTYGKGLIIYKTGGD</sequence>
<dbReference type="PROSITE" id="PS00136">
    <property type="entry name" value="SUBTILASE_ASP"/>
    <property type="match status" value="1"/>
</dbReference>
<dbReference type="InterPro" id="IPR050131">
    <property type="entry name" value="Peptidase_S8_subtilisin-like"/>
</dbReference>
<accession>A0AA90JDA1</accession>
<dbReference type="PROSITE" id="PS51892">
    <property type="entry name" value="SUBTILASE"/>
    <property type="match status" value="1"/>
</dbReference>
<reference evidence="7" key="1">
    <citation type="submission" date="2022-02" db="EMBL/GenBank/DDBJ databases">
        <title>Crop Bioprotection Bacillus Genome Sequencing.</title>
        <authorList>
            <person name="Dunlap C."/>
        </authorList>
    </citation>
    <scope>NUCLEOTIDE SEQUENCE</scope>
    <source>
        <strain evidence="7">T20C14</strain>
    </source>
</reference>
<dbReference type="PRINTS" id="PR00723">
    <property type="entry name" value="SUBTILISIN"/>
</dbReference>
<evidence type="ECO:0000256" key="4">
    <source>
        <dbReference type="ARBA" id="ARBA00022825"/>
    </source>
</evidence>
<gene>
    <name evidence="7" type="ORF">MOE73_21105</name>
</gene>
<keyword evidence="2 5" id="KW-0645">Protease</keyword>
<dbReference type="GO" id="GO:0006508">
    <property type="term" value="P:proteolysis"/>
    <property type="evidence" value="ECO:0007669"/>
    <property type="project" value="UniProtKB-KW"/>
</dbReference>
<protein>
    <submittedName>
        <fullName evidence="7">S8 family serine peptidase</fullName>
    </submittedName>
</protein>
<feature type="active site" description="Charge relay system" evidence="5">
    <location>
        <position position="96"/>
    </location>
</feature>
<name>A0AA90JDA1_9BACI</name>
<dbReference type="Gene3D" id="3.40.50.200">
    <property type="entry name" value="Peptidase S8/S53 domain"/>
    <property type="match status" value="1"/>
</dbReference>